<feature type="signal peptide" evidence="2">
    <location>
        <begin position="1"/>
        <end position="24"/>
    </location>
</feature>
<evidence type="ECO:0000313" key="4">
    <source>
        <dbReference type="Proteomes" id="UP000789390"/>
    </source>
</evidence>
<protein>
    <submittedName>
        <fullName evidence="3">Uncharacterized protein</fullName>
    </submittedName>
</protein>
<comment type="caution">
    <text evidence="3">The sequence shown here is derived from an EMBL/GenBank/DDBJ whole genome shotgun (WGS) entry which is preliminary data.</text>
</comment>
<evidence type="ECO:0000256" key="1">
    <source>
        <dbReference type="SAM" id="Coils"/>
    </source>
</evidence>
<reference evidence="3" key="1">
    <citation type="submission" date="2021-11" db="EMBL/GenBank/DDBJ databases">
        <authorList>
            <person name="Schell T."/>
        </authorList>
    </citation>
    <scope>NUCLEOTIDE SEQUENCE</scope>
    <source>
        <strain evidence="3">M5</strain>
    </source>
</reference>
<name>A0A8J2S0J1_9CRUS</name>
<feature type="coiled-coil region" evidence="1">
    <location>
        <begin position="30"/>
        <end position="57"/>
    </location>
</feature>
<dbReference type="AlphaFoldDB" id="A0A8J2S0J1"/>
<dbReference type="Proteomes" id="UP000789390">
    <property type="component" value="Unassembled WGS sequence"/>
</dbReference>
<accession>A0A8J2S0J1</accession>
<keyword evidence="1" id="KW-0175">Coiled coil</keyword>
<organism evidence="3 4">
    <name type="scientific">Daphnia galeata</name>
    <dbReference type="NCBI Taxonomy" id="27404"/>
    <lineage>
        <taxon>Eukaryota</taxon>
        <taxon>Metazoa</taxon>
        <taxon>Ecdysozoa</taxon>
        <taxon>Arthropoda</taxon>
        <taxon>Crustacea</taxon>
        <taxon>Branchiopoda</taxon>
        <taxon>Diplostraca</taxon>
        <taxon>Cladocera</taxon>
        <taxon>Anomopoda</taxon>
        <taxon>Daphniidae</taxon>
        <taxon>Daphnia</taxon>
    </lineage>
</organism>
<gene>
    <name evidence="3" type="ORF">DGAL_LOCUS10002</name>
</gene>
<keyword evidence="2" id="KW-0732">Signal</keyword>
<evidence type="ECO:0000313" key="3">
    <source>
        <dbReference type="EMBL" id="CAH0106840.1"/>
    </source>
</evidence>
<evidence type="ECO:0000256" key="2">
    <source>
        <dbReference type="SAM" id="SignalP"/>
    </source>
</evidence>
<keyword evidence="4" id="KW-1185">Reference proteome</keyword>
<sequence>MTHFVTIITLSILALAFWPTSVIASSDETHEDLASQLSRMESKVTQLESLITALQKEVTRMKSIPTQIDRNSPATESDVAAVRQATTKIPRSCQDLRCMGQIISGMYAVMGNTSVEMVFCDFSKAPNDPSKL</sequence>
<feature type="chain" id="PRO_5035210219" evidence="2">
    <location>
        <begin position="25"/>
        <end position="132"/>
    </location>
</feature>
<dbReference type="EMBL" id="CAKKLH010000235">
    <property type="protein sequence ID" value="CAH0106840.1"/>
    <property type="molecule type" value="Genomic_DNA"/>
</dbReference>
<proteinExistence type="predicted"/>